<name>J9GH16_9ZZZZ</name>
<protein>
    <submittedName>
        <fullName evidence="1">Uncharacterized protein</fullName>
    </submittedName>
</protein>
<dbReference type="AlphaFoldDB" id="J9GH16"/>
<accession>J9GH16</accession>
<comment type="caution">
    <text evidence="1">The sequence shown here is derived from an EMBL/GenBank/DDBJ whole genome shotgun (WGS) entry which is preliminary data.</text>
</comment>
<sequence length="48" mass="5526">MLIILIHLQLFFNGISNTFLHLSCCCPGKGYNQKPINIHRILFIQNPT</sequence>
<organism evidence="1">
    <name type="scientific">gut metagenome</name>
    <dbReference type="NCBI Taxonomy" id="749906"/>
    <lineage>
        <taxon>unclassified sequences</taxon>
        <taxon>metagenomes</taxon>
        <taxon>organismal metagenomes</taxon>
    </lineage>
</organism>
<proteinExistence type="predicted"/>
<gene>
    <name evidence="1" type="ORF">EVA_10772</name>
</gene>
<reference evidence="1" key="1">
    <citation type="journal article" date="2012" name="PLoS ONE">
        <title>Gene sets for utilization of primary and secondary nutrition supplies in the distal gut of endangered iberian lynx.</title>
        <authorList>
            <person name="Alcaide M."/>
            <person name="Messina E."/>
            <person name="Richter M."/>
            <person name="Bargiela R."/>
            <person name="Peplies J."/>
            <person name="Huws S.A."/>
            <person name="Newbold C.J."/>
            <person name="Golyshin P.N."/>
            <person name="Simon M.A."/>
            <person name="Lopez G."/>
            <person name="Yakimov M.M."/>
            <person name="Ferrer M."/>
        </authorList>
    </citation>
    <scope>NUCLEOTIDE SEQUENCE</scope>
</reference>
<evidence type="ECO:0000313" key="1">
    <source>
        <dbReference type="EMBL" id="EJX01123.1"/>
    </source>
</evidence>
<dbReference type="EMBL" id="AMCI01003090">
    <property type="protein sequence ID" value="EJX01123.1"/>
    <property type="molecule type" value="Genomic_DNA"/>
</dbReference>